<proteinExistence type="inferred from homology"/>
<dbReference type="PROSITE" id="PS51263">
    <property type="entry name" value="ADF_H"/>
    <property type="match status" value="1"/>
</dbReference>
<dbReference type="InterPro" id="IPR017904">
    <property type="entry name" value="ADF/Cofilin"/>
</dbReference>
<sequence length="148" mass="17115">MSMSGVQVDAKINGLFNDMKMRSKHKFAFFKIEGKKKIVADVCGDPCKTETKEEDEAQFNRMKEQLTNEPRYILYDFEFMKKDGRKVNKLAFIFWCDENAKIGDKMIYASSKDTIKKSFTGLSLEFQANDEGDLDYTTLSEEVETRNA</sequence>
<organism evidence="4 5">
    <name type="scientific">Porites evermanni</name>
    <dbReference type="NCBI Taxonomy" id="104178"/>
    <lineage>
        <taxon>Eukaryota</taxon>
        <taxon>Metazoa</taxon>
        <taxon>Cnidaria</taxon>
        <taxon>Anthozoa</taxon>
        <taxon>Hexacorallia</taxon>
        <taxon>Scleractinia</taxon>
        <taxon>Fungiina</taxon>
        <taxon>Poritidae</taxon>
        <taxon>Porites</taxon>
    </lineage>
</organism>
<dbReference type="CDD" id="cd11286">
    <property type="entry name" value="ADF_cofilin_like"/>
    <property type="match status" value="1"/>
</dbReference>
<keyword evidence="5" id="KW-1185">Reference proteome</keyword>
<protein>
    <recommendedName>
        <fullName evidence="3">ADF-H domain-containing protein</fullName>
    </recommendedName>
</protein>
<gene>
    <name evidence="4" type="ORF">PEVE_00031550</name>
</gene>
<evidence type="ECO:0000313" key="5">
    <source>
        <dbReference type="Proteomes" id="UP001159427"/>
    </source>
</evidence>
<evidence type="ECO:0000256" key="2">
    <source>
        <dbReference type="ARBA" id="ARBA00023203"/>
    </source>
</evidence>
<dbReference type="Proteomes" id="UP001159427">
    <property type="component" value="Unassembled WGS sequence"/>
</dbReference>
<evidence type="ECO:0000256" key="1">
    <source>
        <dbReference type="ARBA" id="ARBA00006844"/>
    </source>
</evidence>
<dbReference type="SMART" id="SM00102">
    <property type="entry name" value="ADF"/>
    <property type="match status" value="1"/>
</dbReference>
<reference evidence="4 5" key="1">
    <citation type="submission" date="2022-05" db="EMBL/GenBank/DDBJ databases">
        <authorList>
            <consortium name="Genoscope - CEA"/>
            <person name="William W."/>
        </authorList>
    </citation>
    <scope>NUCLEOTIDE SEQUENCE [LARGE SCALE GENOMIC DNA]</scope>
</reference>
<feature type="domain" description="ADF-H" evidence="3">
    <location>
        <begin position="5"/>
        <end position="144"/>
    </location>
</feature>
<dbReference type="Gene3D" id="3.40.20.10">
    <property type="entry name" value="Severin"/>
    <property type="match status" value="1"/>
</dbReference>
<dbReference type="EMBL" id="CALNXI010000452">
    <property type="protein sequence ID" value="CAH3027427.1"/>
    <property type="molecule type" value="Genomic_DNA"/>
</dbReference>
<dbReference type="PRINTS" id="PR00006">
    <property type="entry name" value="COFILIN"/>
</dbReference>
<evidence type="ECO:0000259" key="3">
    <source>
        <dbReference type="PROSITE" id="PS51263"/>
    </source>
</evidence>
<dbReference type="SUPFAM" id="SSF55753">
    <property type="entry name" value="Actin depolymerizing proteins"/>
    <property type="match status" value="1"/>
</dbReference>
<accession>A0ABN8MHH4</accession>
<evidence type="ECO:0000313" key="4">
    <source>
        <dbReference type="EMBL" id="CAH3027427.1"/>
    </source>
</evidence>
<dbReference type="PANTHER" id="PTHR11913">
    <property type="entry name" value="COFILIN-RELATED"/>
    <property type="match status" value="1"/>
</dbReference>
<dbReference type="InterPro" id="IPR029006">
    <property type="entry name" value="ADF-H/Gelsolin-like_dom_sf"/>
</dbReference>
<comment type="similarity">
    <text evidence="1">Belongs to the actin-binding proteins ADF family.</text>
</comment>
<name>A0ABN8MHH4_9CNID</name>
<dbReference type="Pfam" id="PF00241">
    <property type="entry name" value="Cofilin_ADF"/>
    <property type="match status" value="1"/>
</dbReference>
<keyword evidence="2" id="KW-0009">Actin-binding</keyword>
<comment type="caution">
    <text evidence="4">The sequence shown here is derived from an EMBL/GenBank/DDBJ whole genome shotgun (WGS) entry which is preliminary data.</text>
</comment>
<dbReference type="InterPro" id="IPR002108">
    <property type="entry name" value="ADF-H"/>
</dbReference>